<organism evidence="2 3">
    <name type="scientific">Paenibacillus barengoltzii J12</name>
    <dbReference type="NCBI Taxonomy" id="935846"/>
    <lineage>
        <taxon>Bacteria</taxon>
        <taxon>Bacillati</taxon>
        <taxon>Bacillota</taxon>
        <taxon>Bacilli</taxon>
        <taxon>Bacillales</taxon>
        <taxon>Paenibacillaceae</taxon>
        <taxon>Paenibacillus</taxon>
    </lineage>
</organism>
<comment type="caution">
    <text evidence="2">The sequence shown here is derived from an EMBL/GenBank/DDBJ whole genome shotgun (WGS) entry which is preliminary data.</text>
</comment>
<dbReference type="Proteomes" id="UP000192939">
    <property type="component" value="Unassembled WGS sequence"/>
</dbReference>
<keyword evidence="3" id="KW-1185">Reference proteome</keyword>
<sequence length="125" mass="14511">MEAHNIFSKSSIFKFRISRTLLMIIKFVAILGCFQWGGIHLHFLFYMGAVLFGFLIGMFSKPVTRHFDLIITIPASVYFGVVIFRSIEEDLNTKMIFLTLIIFIIIVSETIENLLFRKLRRGNTN</sequence>
<accession>A0ABY1M5P9</accession>
<keyword evidence="1" id="KW-0812">Transmembrane</keyword>
<keyword evidence="1" id="KW-1133">Transmembrane helix</keyword>
<name>A0ABY1M5P9_9BACL</name>
<evidence type="ECO:0000313" key="2">
    <source>
        <dbReference type="EMBL" id="SMF64775.1"/>
    </source>
</evidence>
<feature type="transmembrane region" description="Helical" evidence="1">
    <location>
        <begin position="96"/>
        <end position="116"/>
    </location>
</feature>
<feature type="transmembrane region" description="Helical" evidence="1">
    <location>
        <begin position="67"/>
        <end position="84"/>
    </location>
</feature>
<reference evidence="2 3" key="1">
    <citation type="submission" date="2017-04" db="EMBL/GenBank/DDBJ databases">
        <authorList>
            <person name="Varghese N."/>
            <person name="Submissions S."/>
        </authorList>
    </citation>
    <scope>NUCLEOTIDE SEQUENCE [LARGE SCALE GENOMIC DNA]</scope>
    <source>
        <strain evidence="2 3">J12</strain>
    </source>
</reference>
<evidence type="ECO:0000313" key="3">
    <source>
        <dbReference type="Proteomes" id="UP000192939"/>
    </source>
</evidence>
<keyword evidence="1" id="KW-0472">Membrane</keyword>
<gene>
    <name evidence="2" type="ORF">SAMN02744124_04180</name>
</gene>
<feature type="transmembrane region" description="Helical" evidence="1">
    <location>
        <begin position="20"/>
        <end position="37"/>
    </location>
</feature>
<protein>
    <submittedName>
        <fullName evidence="2">Uncharacterized protein</fullName>
    </submittedName>
</protein>
<evidence type="ECO:0000256" key="1">
    <source>
        <dbReference type="SAM" id="Phobius"/>
    </source>
</evidence>
<dbReference type="EMBL" id="FXAE01000070">
    <property type="protein sequence ID" value="SMF64775.1"/>
    <property type="molecule type" value="Genomic_DNA"/>
</dbReference>
<feature type="transmembrane region" description="Helical" evidence="1">
    <location>
        <begin position="43"/>
        <end position="60"/>
    </location>
</feature>
<proteinExistence type="predicted"/>